<reference evidence="1" key="1">
    <citation type="submission" date="2024-03" db="EMBL/GenBank/DDBJ databases">
        <title>Novel Streptomyces species of biotechnological and ecological value are a feature of Machair soil.</title>
        <authorList>
            <person name="Prole J.R."/>
            <person name="Goodfellow M."/>
            <person name="Allenby N."/>
            <person name="Ward A.C."/>
        </authorList>
    </citation>
    <scope>NUCLEOTIDE SEQUENCE</scope>
    <source>
        <strain evidence="1">MS1.AVA.4</strain>
    </source>
</reference>
<accession>A0ACC6QNJ6</accession>
<protein>
    <submittedName>
        <fullName evidence="1">Uncharacterized protein</fullName>
    </submittedName>
</protein>
<organism evidence="1 2">
    <name type="scientific">Streptomyces pratisoli</name>
    <dbReference type="NCBI Taxonomy" id="3139917"/>
    <lineage>
        <taxon>Bacteria</taxon>
        <taxon>Bacillati</taxon>
        <taxon>Actinomycetota</taxon>
        <taxon>Actinomycetes</taxon>
        <taxon>Kitasatosporales</taxon>
        <taxon>Streptomycetaceae</taxon>
        <taxon>Streptomyces</taxon>
    </lineage>
</organism>
<dbReference type="Proteomes" id="UP001375539">
    <property type="component" value="Unassembled WGS sequence"/>
</dbReference>
<evidence type="ECO:0000313" key="2">
    <source>
        <dbReference type="Proteomes" id="UP001375539"/>
    </source>
</evidence>
<name>A0ACC6QNJ6_9ACTN</name>
<evidence type="ECO:0000313" key="1">
    <source>
        <dbReference type="EMBL" id="MEJ8659836.1"/>
    </source>
</evidence>
<keyword evidence="2" id="KW-1185">Reference proteome</keyword>
<comment type="caution">
    <text evidence="1">The sequence shown here is derived from an EMBL/GenBank/DDBJ whole genome shotgun (WGS) entry which is preliminary data.</text>
</comment>
<gene>
    <name evidence="1" type="ORF">WKI58_25465</name>
</gene>
<sequence length="96" mass="10956">MSLDIYVRDLRHDQIDVFGDSPDDSFRRMCDRAPDTGLRSGVLAHGHTMFNSFQLYRFVEELESLPEEGMTPVIQRVLDAAKPAIRTSGYLYFVGD</sequence>
<dbReference type="EMBL" id="JBBKAI010000002">
    <property type="protein sequence ID" value="MEJ8659836.1"/>
    <property type="molecule type" value="Genomic_DNA"/>
</dbReference>
<proteinExistence type="predicted"/>